<sequence>MYLVSACLAGINCRYDGGNSKNEFVTKLVEEGKALPVCPEILGGLETPRVCCEIIVDESRDEKIISKDGENFTNEFIKGARKTLEIAKIIGAEIAILQSRSPSCGYGFVYDGEFSGQLRKGNGFTADLLVRNNIAIYTDNDIEKLNSIINF</sequence>
<reference evidence="1 2" key="2">
    <citation type="submission" date="2016-08" db="EMBL/GenBank/DDBJ databases">
        <title>Orenia metallireducens sp. nov. strain Z6, a Novel Metal-reducing Firmicute from the Deep Subsurface.</title>
        <authorList>
            <person name="Maxim B.I."/>
            <person name="Kenneth K."/>
            <person name="Flynn T.M."/>
            <person name="Oloughlin E.J."/>
            <person name="Locke R.A."/>
            <person name="Weber J.R."/>
            <person name="Egan S.M."/>
            <person name="Mackie R.I."/>
            <person name="Cann I.K."/>
        </authorList>
    </citation>
    <scope>NUCLEOTIDE SEQUENCE [LARGE SCALE GENOMIC DNA]</scope>
    <source>
        <strain evidence="1 2">Z6</strain>
    </source>
</reference>
<dbReference type="AlphaFoldDB" id="A0A1C0A6F7"/>
<dbReference type="PANTHER" id="PTHR30087:SF1">
    <property type="entry name" value="HYPOTHETICAL CYTOSOLIC PROTEIN"/>
    <property type="match status" value="1"/>
</dbReference>
<dbReference type="InterPro" id="IPR007553">
    <property type="entry name" value="2-thiour_desulf"/>
</dbReference>
<evidence type="ECO:0000313" key="2">
    <source>
        <dbReference type="Proteomes" id="UP000093514"/>
    </source>
</evidence>
<name>A0A1C0A6F7_9FIRM</name>
<comment type="caution">
    <text evidence="1">The sequence shown here is derived from an EMBL/GenBank/DDBJ whole genome shotgun (WGS) entry which is preliminary data.</text>
</comment>
<dbReference type="Pfam" id="PF04463">
    <property type="entry name" value="2-thiour_desulf"/>
    <property type="match status" value="1"/>
</dbReference>
<organism evidence="1 2">
    <name type="scientific">Orenia metallireducens</name>
    <dbReference type="NCBI Taxonomy" id="1413210"/>
    <lineage>
        <taxon>Bacteria</taxon>
        <taxon>Bacillati</taxon>
        <taxon>Bacillota</taxon>
        <taxon>Clostridia</taxon>
        <taxon>Halanaerobiales</taxon>
        <taxon>Halobacteroidaceae</taxon>
        <taxon>Orenia</taxon>
    </lineage>
</organism>
<proteinExistence type="predicted"/>
<reference evidence="2" key="1">
    <citation type="submission" date="2016-07" db="EMBL/GenBank/DDBJ databases">
        <authorList>
            <person name="Florea S."/>
            <person name="Webb J.S."/>
            <person name="Jaromczyk J."/>
            <person name="Schardl C.L."/>
        </authorList>
    </citation>
    <scope>NUCLEOTIDE SEQUENCE [LARGE SCALE GENOMIC DNA]</scope>
    <source>
        <strain evidence="2">Z6</strain>
    </source>
</reference>
<protein>
    <submittedName>
        <fullName evidence="1">Uncharacterized protein</fullName>
    </submittedName>
</protein>
<gene>
    <name evidence="1" type="ORF">U472_15335</name>
</gene>
<dbReference type="RefSeq" id="WP_068719609.1">
    <property type="nucleotide sequence ID" value="NZ_LWDV01000010.1"/>
</dbReference>
<dbReference type="Proteomes" id="UP000093514">
    <property type="component" value="Unassembled WGS sequence"/>
</dbReference>
<evidence type="ECO:0000313" key="1">
    <source>
        <dbReference type="EMBL" id="OCL25699.1"/>
    </source>
</evidence>
<dbReference type="PANTHER" id="PTHR30087">
    <property type="entry name" value="INNER MEMBRANE PROTEIN"/>
    <property type="match status" value="1"/>
</dbReference>
<keyword evidence="2" id="KW-1185">Reference proteome</keyword>
<accession>A0A1C0A6F7</accession>
<dbReference type="EMBL" id="LWDV01000010">
    <property type="protein sequence ID" value="OCL25699.1"/>
    <property type="molecule type" value="Genomic_DNA"/>
</dbReference>
<dbReference type="OrthoDB" id="9797779at2"/>